<evidence type="ECO:0000256" key="3">
    <source>
        <dbReference type="ARBA" id="ARBA00022741"/>
    </source>
</evidence>
<dbReference type="Gene3D" id="1.10.150.300">
    <property type="entry name" value="TGS-like domain"/>
    <property type="match status" value="1"/>
</dbReference>
<organism evidence="7 8">
    <name type="scientific">Candidatus Sulfuritelmatomonas gaucii</name>
    <dbReference type="NCBI Taxonomy" id="2043161"/>
    <lineage>
        <taxon>Bacteria</taxon>
        <taxon>Pseudomonadati</taxon>
        <taxon>Acidobacteriota</taxon>
        <taxon>Terriglobia</taxon>
        <taxon>Terriglobales</taxon>
        <taxon>Acidobacteriaceae</taxon>
        <taxon>Candidatus Sulfuritelmatomonas</taxon>
    </lineage>
</organism>
<dbReference type="Pfam" id="PF06071">
    <property type="entry name" value="YchF-GTPase_C"/>
    <property type="match status" value="1"/>
</dbReference>
<dbReference type="CDD" id="cd04867">
    <property type="entry name" value="TGS_YchF_OLA1"/>
    <property type="match status" value="1"/>
</dbReference>
<evidence type="ECO:0000313" key="7">
    <source>
        <dbReference type="EMBL" id="SPE19329.1"/>
    </source>
</evidence>
<dbReference type="AlphaFoldDB" id="A0A2N9L7T6"/>
<dbReference type="PANTHER" id="PTHR23305">
    <property type="entry name" value="OBG GTPASE FAMILY"/>
    <property type="match status" value="1"/>
</dbReference>
<dbReference type="GO" id="GO:0016887">
    <property type="term" value="F:ATP hydrolysis activity"/>
    <property type="evidence" value="ECO:0007669"/>
    <property type="project" value="InterPro"/>
</dbReference>
<dbReference type="GO" id="GO:0046872">
    <property type="term" value="F:metal ion binding"/>
    <property type="evidence" value="ECO:0007669"/>
    <property type="project" value="UniProtKB-KW"/>
</dbReference>
<evidence type="ECO:0000259" key="6">
    <source>
        <dbReference type="PROSITE" id="PS51880"/>
    </source>
</evidence>
<comment type="cofactor">
    <cofactor evidence="1">
        <name>Mg(2+)</name>
        <dbReference type="ChEBI" id="CHEBI:18420"/>
    </cofactor>
</comment>
<proteinExistence type="predicted"/>
<dbReference type="Gene3D" id="3.40.50.300">
    <property type="entry name" value="P-loop containing nucleotide triphosphate hydrolases"/>
    <property type="match status" value="1"/>
</dbReference>
<dbReference type="InterPro" id="IPR004396">
    <property type="entry name" value="ATPase_YchF/OLA1"/>
</dbReference>
<dbReference type="InterPro" id="IPR006073">
    <property type="entry name" value="GTP-bd"/>
</dbReference>
<dbReference type="NCBIfam" id="TIGR00092">
    <property type="entry name" value="redox-regulated ATPase YchF"/>
    <property type="match status" value="1"/>
</dbReference>
<name>A0A2N9L7T6_9BACT</name>
<dbReference type="SUPFAM" id="SSF52540">
    <property type="entry name" value="P-loop containing nucleoside triphosphate hydrolases"/>
    <property type="match status" value="1"/>
</dbReference>
<feature type="domain" description="TGS" evidence="6">
    <location>
        <begin position="276"/>
        <end position="359"/>
    </location>
</feature>
<dbReference type="InterPro" id="IPR004095">
    <property type="entry name" value="TGS"/>
</dbReference>
<keyword evidence="3" id="KW-0547">Nucleotide-binding</keyword>
<dbReference type="InterPro" id="IPR013029">
    <property type="entry name" value="YchF_C"/>
</dbReference>
<reference evidence="8" key="1">
    <citation type="submission" date="2018-02" db="EMBL/GenBank/DDBJ databases">
        <authorList>
            <person name="Hausmann B."/>
        </authorList>
    </citation>
    <scope>NUCLEOTIDE SEQUENCE [LARGE SCALE GENOMIC DNA]</scope>
    <source>
        <strain evidence="8">Peat soil MAG SbA5</strain>
    </source>
</reference>
<dbReference type="SUPFAM" id="SSF81271">
    <property type="entry name" value="TGS-like"/>
    <property type="match status" value="1"/>
</dbReference>
<dbReference type="GO" id="GO:0005524">
    <property type="term" value="F:ATP binding"/>
    <property type="evidence" value="ECO:0007669"/>
    <property type="project" value="UniProtKB-KW"/>
</dbReference>
<dbReference type="InterPro" id="IPR023192">
    <property type="entry name" value="TGS-like_dom_sf"/>
</dbReference>
<dbReference type="PROSITE" id="PS51880">
    <property type="entry name" value="TGS"/>
    <property type="match status" value="1"/>
</dbReference>
<dbReference type="Proteomes" id="UP000239735">
    <property type="component" value="Unassembled WGS sequence"/>
</dbReference>
<dbReference type="GO" id="GO:0005737">
    <property type="term" value="C:cytoplasm"/>
    <property type="evidence" value="ECO:0007669"/>
    <property type="project" value="TreeGrafter"/>
</dbReference>
<dbReference type="InterPro" id="IPR027417">
    <property type="entry name" value="P-loop_NTPase"/>
</dbReference>
<evidence type="ECO:0000313" key="8">
    <source>
        <dbReference type="Proteomes" id="UP000239735"/>
    </source>
</evidence>
<dbReference type="FunFam" id="3.10.20.30:FF:000001">
    <property type="entry name" value="Ribosome-binding ATPase YchF"/>
    <property type="match status" value="1"/>
</dbReference>
<dbReference type="EMBL" id="OKRB01000078">
    <property type="protein sequence ID" value="SPE19329.1"/>
    <property type="molecule type" value="Genomic_DNA"/>
</dbReference>
<dbReference type="InterPro" id="IPR012675">
    <property type="entry name" value="Beta-grasp_dom_sf"/>
</dbReference>
<dbReference type="PANTHER" id="PTHR23305:SF18">
    <property type="entry name" value="OBG-TYPE G DOMAIN-CONTAINING PROTEIN"/>
    <property type="match status" value="1"/>
</dbReference>
<dbReference type="OrthoDB" id="9807318at2"/>
<evidence type="ECO:0000256" key="2">
    <source>
        <dbReference type="ARBA" id="ARBA00022723"/>
    </source>
</evidence>
<dbReference type="InterPro" id="IPR012676">
    <property type="entry name" value="TGS-like"/>
</dbReference>
<sequence>MKTGIIGLPQVGKTSLFKILTKAKIDEHGRSNPREAHIGVARVPDERLEKLSALYSPKKTTFASVEYVDVAAIGQEALKETAYLTNLRSVDALIHVLRVFEDEAIPHQGPIDPLRDAKNVEFDMMLSDLQQVEKRIERVEKDLKKARTGDLEREHALLLRSKESLEKEIPLRELEMTPEERKLIRGFMFLSQKPILYALNVSESATLGADLEVAVSRYKLEPIAQRPNAGATAICGKVEAELAEMDDAEAADFLLSYGLHESGLVRLIRKSYELLGLISFFTAGEDECRAWTVPIGAKAPQAAGVIHTDLEHHFIRAETIRWDHLLDAGSEAAARAKGTLRLEGKEYIVHDGDVLHIRHSG</sequence>
<protein>
    <submittedName>
        <fullName evidence="7">Ribosome-binding ATPase YchF</fullName>
    </submittedName>
</protein>
<dbReference type="PIRSF" id="PIRSF006641">
    <property type="entry name" value="CHP00092"/>
    <property type="match status" value="1"/>
</dbReference>
<keyword evidence="5" id="KW-0175">Coiled coil</keyword>
<evidence type="ECO:0000256" key="4">
    <source>
        <dbReference type="ARBA" id="ARBA00022840"/>
    </source>
</evidence>
<accession>A0A2N9L7T6</accession>
<feature type="coiled-coil region" evidence="5">
    <location>
        <begin position="122"/>
        <end position="168"/>
    </location>
</feature>
<dbReference type="GO" id="GO:0005525">
    <property type="term" value="F:GTP binding"/>
    <property type="evidence" value="ECO:0007669"/>
    <property type="project" value="InterPro"/>
</dbReference>
<keyword evidence="4" id="KW-0067">ATP-binding</keyword>
<evidence type="ECO:0000256" key="1">
    <source>
        <dbReference type="ARBA" id="ARBA00001946"/>
    </source>
</evidence>
<gene>
    <name evidence="7" type="primary">ychF</name>
    <name evidence="7" type="ORF">SBA5_220175</name>
</gene>
<dbReference type="PRINTS" id="PR00326">
    <property type="entry name" value="GTP1OBG"/>
</dbReference>
<dbReference type="Gene3D" id="3.10.20.30">
    <property type="match status" value="1"/>
</dbReference>
<keyword evidence="2" id="KW-0479">Metal-binding</keyword>
<evidence type="ECO:0000256" key="5">
    <source>
        <dbReference type="SAM" id="Coils"/>
    </source>
</evidence>